<reference evidence="5 6" key="3">
    <citation type="submission" date="2014-12" db="EMBL/GenBank/DDBJ databases">
        <authorList>
            <person name="Jaenicke S."/>
        </authorList>
    </citation>
    <scope>NUCLEOTIDE SEQUENCE [LARGE SCALE GENOMIC DNA]</scope>
</reference>
<evidence type="ECO:0000313" key="1">
    <source>
        <dbReference type="EMBL" id="CRF40896.1"/>
    </source>
</evidence>
<dbReference type="STRING" id="1578720.HAL011_06650"/>
<dbReference type="EMBL" id="CDMN01000024">
    <property type="protein sequence ID" value="CRF44035.1"/>
    <property type="molecule type" value="Genomic_DNA"/>
</dbReference>
<proteinExistence type="predicted"/>
<dbReference type="Proteomes" id="UP000041394">
    <property type="component" value="Unassembled WGS sequence"/>
</dbReference>
<evidence type="ECO:0000313" key="4">
    <source>
        <dbReference type="Proteomes" id="UP000038622"/>
    </source>
</evidence>
<reference evidence="4" key="2">
    <citation type="submission" date="2014-12" db="EMBL/GenBank/DDBJ databases">
        <authorList>
            <person name="Smet A."/>
        </authorList>
    </citation>
    <scope>NUCLEOTIDE SEQUENCE [LARGE SCALE GENOMIC DNA]</scope>
</reference>
<gene>
    <name evidence="1" type="ORF">HAL011_06650</name>
    <name evidence="2" type="ORF">HAL013_02780</name>
    <name evidence="3" type="ORF">HAL09_06030</name>
</gene>
<dbReference type="Proteomes" id="UP000038622">
    <property type="component" value="Unassembled WGS sequence"/>
</dbReference>
<sequence length="38" mass="4612">MRFLWDTQTSASKRFEEIPTKIRQNMDTDLKITRNVLQ</sequence>
<accession>A0A0K2X7V2</accession>
<evidence type="ECO:0000313" key="2">
    <source>
        <dbReference type="EMBL" id="CRF42121.1"/>
    </source>
</evidence>
<evidence type="ECO:0000313" key="6">
    <source>
        <dbReference type="Proteomes" id="UP000045175"/>
    </source>
</evidence>
<name>A0A0K2X7V2_9HELI</name>
<dbReference type="AlphaFoldDB" id="A0A0K2X7V2"/>
<dbReference type="EMBL" id="CDML01000018">
    <property type="protein sequence ID" value="CRF40896.1"/>
    <property type="molecule type" value="Genomic_DNA"/>
</dbReference>
<evidence type="ECO:0000313" key="5">
    <source>
        <dbReference type="Proteomes" id="UP000041394"/>
    </source>
</evidence>
<organism evidence="2 6">
    <name type="scientific">Helicobacter ailurogastricus</name>
    <dbReference type="NCBI Taxonomy" id="1578720"/>
    <lineage>
        <taxon>Bacteria</taxon>
        <taxon>Pseudomonadati</taxon>
        <taxon>Campylobacterota</taxon>
        <taxon>Epsilonproteobacteria</taxon>
        <taxon>Campylobacterales</taxon>
        <taxon>Helicobacteraceae</taxon>
        <taxon>Helicobacter</taxon>
    </lineage>
</organism>
<dbReference type="EMBL" id="CDMH01000013">
    <property type="protein sequence ID" value="CRF42121.1"/>
    <property type="molecule type" value="Genomic_DNA"/>
</dbReference>
<dbReference type="Proteomes" id="UP000045175">
    <property type="component" value="Unassembled WGS sequence"/>
</dbReference>
<keyword evidence="4" id="KW-1185">Reference proteome</keyword>
<protein>
    <submittedName>
        <fullName evidence="2">Uncharacterized protein</fullName>
    </submittedName>
</protein>
<evidence type="ECO:0000313" key="3">
    <source>
        <dbReference type="EMBL" id="CRF44035.1"/>
    </source>
</evidence>
<reference evidence="2" key="1">
    <citation type="submission" date="2014-12" db="EMBL/GenBank/DDBJ databases">
        <title>Whole genome sequences of four Staphylococcus schleiferi canine isolates.</title>
        <authorList>
            <person name="Misic A.M."/>
            <person name="Cain C."/>
            <person name="Morris D.O."/>
            <person name="Rankin S."/>
            <person name="Beiting D."/>
        </authorList>
    </citation>
    <scope>NUCLEOTIDE SEQUENCE</scope>
    <source>
        <strain evidence="1">ASB11</strain>
        <strain evidence="2">ASB13</strain>
        <strain evidence="3">ASB9</strain>
    </source>
</reference>